<feature type="domain" description="PRD" evidence="4">
    <location>
        <begin position="61"/>
        <end position="166"/>
    </location>
</feature>
<dbReference type="STRING" id="1034346.GCA_000313565_02072"/>
<reference evidence="5 6" key="1">
    <citation type="submission" date="2018-05" db="EMBL/GenBank/DDBJ databases">
        <title>Genomic Encyclopedia of Type Strains, Phase IV (KMG-IV): sequencing the most valuable type-strain genomes for metagenomic binning, comparative biology and taxonomic classification.</title>
        <authorList>
            <person name="Goeker M."/>
        </authorList>
    </citation>
    <scope>NUCLEOTIDE SEQUENCE [LARGE SCALE GENOMIC DNA]</scope>
    <source>
        <strain evidence="5 6">JC118</strain>
    </source>
</reference>
<evidence type="ECO:0000256" key="2">
    <source>
        <dbReference type="ARBA" id="ARBA00023015"/>
    </source>
</evidence>
<protein>
    <submittedName>
        <fullName evidence="5">BglG family transcriptional antiterminator</fullName>
    </submittedName>
</protein>
<dbReference type="EMBL" id="QJKH01000003">
    <property type="protein sequence ID" value="PXX80512.1"/>
    <property type="molecule type" value="Genomic_DNA"/>
</dbReference>
<keyword evidence="3" id="KW-0804">Transcription</keyword>
<accession>A0A2V2FU64</accession>
<organism evidence="5 6">
    <name type="scientific">Dielma fastidiosa</name>
    <dbReference type="NCBI Taxonomy" id="1034346"/>
    <lineage>
        <taxon>Bacteria</taxon>
        <taxon>Bacillati</taxon>
        <taxon>Bacillota</taxon>
        <taxon>Erysipelotrichia</taxon>
        <taxon>Erysipelotrichales</taxon>
        <taxon>Erysipelotrichaceae</taxon>
        <taxon>Dielma</taxon>
    </lineage>
</organism>
<dbReference type="PROSITE" id="PS51372">
    <property type="entry name" value="PRD_2"/>
    <property type="match status" value="2"/>
</dbReference>
<comment type="caution">
    <text evidence="5">The sequence shown here is derived from an EMBL/GenBank/DDBJ whole genome shotgun (WGS) entry which is preliminary data.</text>
</comment>
<dbReference type="InterPro" id="IPR036634">
    <property type="entry name" value="PRD_sf"/>
</dbReference>
<dbReference type="InterPro" id="IPR004341">
    <property type="entry name" value="CAT_RNA-bd_dom"/>
</dbReference>
<keyword evidence="1" id="KW-0677">Repeat</keyword>
<dbReference type="PANTHER" id="PTHR30185:SF18">
    <property type="entry name" value="TRANSCRIPTIONAL REGULATOR MTLR"/>
    <property type="match status" value="1"/>
</dbReference>
<keyword evidence="2" id="KW-0805">Transcription regulation</keyword>
<feature type="domain" description="PRD" evidence="4">
    <location>
        <begin position="167"/>
        <end position="277"/>
    </location>
</feature>
<evidence type="ECO:0000259" key="4">
    <source>
        <dbReference type="PROSITE" id="PS51372"/>
    </source>
</evidence>
<keyword evidence="6" id="KW-1185">Reference proteome</keyword>
<dbReference type="AlphaFoldDB" id="A0A2V2FU64"/>
<dbReference type="SUPFAM" id="SSF50151">
    <property type="entry name" value="SacY-like RNA-binding domain"/>
    <property type="match status" value="1"/>
</dbReference>
<dbReference type="GO" id="GO:0003723">
    <property type="term" value="F:RNA binding"/>
    <property type="evidence" value="ECO:0007669"/>
    <property type="project" value="InterPro"/>
</dbReference>
<dbReference type="Pfam" id="PF03123">
    <property type="entry name" value="CAT_RBD"/>
    <property type="match status" value="1"/>
</dbReference>
<dbReference type="Gene3D" id="1.10.1790.10">
    <property type="entry name" value="PRD domain"/>
    <property type="match status" value="2"/>
</dbReference>
<evidence type="ECO:0000256" key="3">
    <source>
        <dbReference type="ARBA" id="ARBA00023163"/>
    </source>
</evidence>
<dbReference type="SUPFAM" id="SSF63520">
    <property type="entry name" value="PTS-regulatory domain, PRD"/>
    <property type="match status" value="2"/>
</dbReference>
<dbReference type="Pfam" id="PF00874">
    <property type="entry name" value="PRD"/>
    <property type="match status" value="2"/>
</dbReference>
<dbReference type="InterPro" id="IPR050661">
    <property type="entry name" value="BglG_antiterminators"/>
</dbReference>
<dbReference type="Gene3D" id="2.30.24.10">
    <property type="entry name" value="CAT RNA-binding domain"/>
    <property type="match status" value="1"/>
</dbReference>
<evidence type="ECO:0000256" key="1">
    <source>
        <dbReference type="ARBA" id="ARBA00022737"/>
    </source>
</evidence>
<proteinExistence type="predicted"/>
<dbReference type="SMART" id="SM01061">
    <property type="entry name" value="CAT_RBD"/>
    <property type="match status" value="1"/>
</dbReference>
<dbReference type="GO" id="GO:0006355">
    <property type="term" value="P:regulation of DNA-templated transcription"/>
    <property type="evidence" value="ECO:0007669"/>
    <property type="project" value="InterPro"/>
</dbReference>
<name>A0A2V2FU64_9FIRM</name>
<sequence>MKVIKKINNNVAVCLDNNEHELIAFGKGIGFPAMPYELLDLSLITRTYYGVDPNYFGLVQEIDESIFEVCAVIIDYARNCIESNLNPNVVFTLADHINFAIERIRKGIEIKLPLYYELSHLYEKEVAVGKFALKEIRRRLHVYLAETEAYSIALHLINAEEQPVNTVLDYDSDKVIDKVTKIIEACYDMPIRRDSFNYSRFVSHMQYLFKRKESNSSITSENSRLFQSMKEEYPMSYACALDIQKYFEDTLSWHPSDEEVLYLMLHINRLCAREDCNQ</sequence>
<dbReference type="InterPro" id="IPR036650">
    <property type="entry name" value="CAT_RNA-bd_dom_sf"/>
</dbReference>
<dbReference type="Proteomes" id="UP000247612">
    <property type="component" value="Unassembled WGS sequence"/>
</dbReference>
<dbReference type="PANTHER" id="PTHR30185">
    <property type="entry name" value="CRYPTIC BETA-GLUCOSIDE BGL OPERON ANTITERMINATOR"/>
    <property type="match status" value="1"/>
</dbReference>
<dbReference type="InterPro" id="IPR011608">
    <property type="entry name" value="PRD"/>
</dbReference>
<evidence type="ECO:0000313" key="5">
    <source>
        <dbReference type="EMBL" id="PXX80512.1"/>
    </source>
</evidence>
<evidence type="ECO:0000313" key="6">
    <source>
        <dbReference type="Proteomes" id="UP000247612"/>
    </source>
</evidence>
<dbReference type="OrthoDB" id="9813552at2"/>
<dbReference type="RefSeq" id="WP_022938377.1">
    <property type="nucleotide sequence ID" value="NZ_CABKRQ010000005.1"/>
</dbReference>
<gene>
    <name evidence="5" type="ORF">DES51_103105</name>
</gene>